<dbReference type="AlphaFoldDB" id="A0A0F5L359"/>
<dbReference type="STRING" id="1121477.SAMN02745223_02234"/>
<evidence type="ECO:0000313" key="4">
    <source>
        <dbReference type="Proteomes" id="UP000033608"/>
    </source>
</evidence>
<evidence type="ECO:0000313" key="5">
    <source>
        <dbReference type="Proteomes" id="UP000184533"/>
    </source>
</evidence>
<dbReference type="EMBL" id="LAJF01000148">
    <property type="protein sequence ID" value="KKB76803.1"/>
    <property type="molecule type" value="Genomic_DNA"/>
</dbReference>
<protein>
    <recommendedName>
        <fullName evidence="6">Integron gene cassette protein</fullName>
    </recommendedName>
</protein>
<dbReference type="RefSeq" id="WP_046136929.1">
    <property type="nucleotide sequence ID" value="NZ_FQVC01000006.1"/>
</dbReference>
<keyword evidence="4" id="KW-1185">Reference proteome</keyword>
<feature type="chain" id="PRO_5015038237" description="Integron gene cassette protein" evidence="1">
    <location>
        <begin position="26"/>
        <end position="138"/>
    </location>
</feature>
<gene>
    <name evidence="3" type="ORF">SAMN02745223_02234</name>
    <name evidence="2" type="ORF">VW29_19345</name>
</gene>
<evidence type="ECO:0000313" key="3">
    <source>
        <dbReference type="EMBL" id="SHF29140.1"/>
    </source>
</evidence>
<dbReference type="PATRIC" id="fig|1121477.3.peg.643"/>
<dbReference type="EMBL" id="FQVC01000006">
    <property type="protein sequence ID" value="SHF29140.1"/>
    <property type="molecule type" value="Genomic_DNA"/>
</dbReference>
<proteinExistence type="predicted"/>
<feature type="signal peptide" evidence="1">
    <location>
        <begin position="1"/>
        <end position="25"/>
    </location>
</feature>
<reference evidence="2 4" key="1">
    <citation type="submission" date="2015-03" db="EMBL/GenBank/DDBJ databases">
        <authorList>
            <person name="Hassan Y.I."/>
            <person name="Lepp D."/>
            <person name="Zhou T."/>
        </authorList>
    </citation>
    <scope>NUCLEOTIDE SEQUENCE [LARGE SCALE GENOMIC DNA]</scope>
    <source>
        <strain evidence="2 4">DSM 17137</strain>
    </source>
</reference>
<dbReference type="Proteomes" id="UP000033608">
    <property type="component" value="Unassembled WGS sequence"/>
</dbReference>
<reference evidence="3 5" key="2">
    <citation type="submission" date="2016-11" db="EMBL/GenBank/DDBJ databases">
        <authorList>
            <person name="Jaros S."/>
            <person name="Januszkiewicz K."/>
            <person name="Wedrychowicz H."/>
        </authorList>
    </citation>
    <scope>NUCLEOTIDE SEQUENCE [LARGE SCALE GENOMIC DNA]</scope>
    <source>
        <strain evidence="3 5">DSM 17137</strain>
    </source>
</reference>
<accession>A0A0F5L359</accession>
<sequence>MNHFTGWLISGIAATAFLLPMAVAADDDVKIQKVQKRYLLMCERAEQMGGLLVANADPDPGVFLEHFTALSNDPSCELLKKGDTVFVHLPGGWEPYVDAFVTGTLPSAYDGAPPNADIIRVRLGGESVWRYSLMRFLI</sequence>
<evidence type="ECO:0000256" key="1">
    <source>
        <dbReference type="SAM" id="SignalP"/>
    </source>
</evidence>
<dbReference type="Proteomes" id="UP000184533">
    <property type="component" value="Unassembled WGS sequence"/>
</dbReference>
<name>A0A0F5L359_9HYPH</name>
<organism evidence="2 4">
    <name type="scientific">Devosia limi DSM 17137</name>
    <dbReference type="NCBI Taxonomy" id="1121477"/>
    <lineage>
        <taxon>Bacteria</taxon>
        <taxon>Pseudomonadati</taxon>
        <taxon>Pseudomonadota</taxon>
        <taxon>Alphaproteobacteria</taxon>
        <taxon>Hyphomicrobiales</taxon>
        <taxon>Devosiaceae</taxon>
        <taxon>Devosia</taxon>
    </lineage>
</organism>
<keyword evidence="1" id="KW-0732">Signal</keyword>
<evidence type="ECO:0008006" key="6">
    <source>
        <dbReference type="Google" id="ProtNLM"/>
    </source>
</evidence>
<evidence type="ECO:0000313" key="2">
    <source>
        <dbReference type="EMBL" id="KKB76803.1"/>
    </source>
</evidence>